<evidence type="ECO:0000313" key="3">
    <source>
        <dbReference type="EMBL" id="GFH56768.1"/>
    </source>
</evidence>
<dbReference type="AlphaFoldDB" id="A0AAD3D2Y5"/>
<evidence type="ECO:0000256" key="1">
    <source>
        <dbReference type="SAM" id="MobiDB-lite"/>
    </source>
</evidence>
<keyword evidence="4" id="KW-1185">Reference proteome</keyword>
<protein>
    <submittedName>
        <fullName evidence="3">Uncharacterized protein</fullName>
    </submittedName>
</protein>
<sequence>MKLALLKAFLAIQVCQVVQATDDHADNLTSRVSKTLTKQFKTISSIMEKHPVNIKSIHALQKKKKNFKSLHRGLEQDFEVSDCLMDLYNIFEISEFYELDVYLNGFTILPDFSAYTWIGSVPDLSALSDACADLGGSISFLDVNVEGDQCEELPLVYGPFCIPNSCTIEEALAVLNQGPPDDDYFGDDDNIGDVDGDDVRRLDEDHGTDDSEGDDHTDHDDFYDDCSYEYVLSEGPPEITDSCLTYVYNIVAANPNLFLVRYLYGFFTEFDNLEYYWR</sequence>
<gene>
    <name evidence="3" type="ORF">CTEN210_13244</name>
</gene>
<feature type="chain" id="PRO_5042120158" evidence="2">
    <location>
        <begin position="21"/>
        <end position="278"/>
    </location>
</feature>
<accession>A0AAD3D2Y5</accession>
<feature type="region of interest" description="Disordered" evidence="1">
    <location>
        <begin position="195"/>
        <end position="219"/>
    </location>
</feature>
<feature type="compositionally biased region" description="Basic and acidic residues" evidence="1">
    <location>
        <begin position="197"/>
        <end position="219"/>
    </location>
</feature>
<dbReference type="EMBL" id="BLLK01000056">
    <property type="protein sequence ID" value="GFH56768.1"/>
    <property type="molecule type" value="Genomic_DNA"/>
</dbReference>
<proteinExistence type="predicted"/>
<evidence type="ECO:0000313" key="4">
    <source>
        <dbReference type="Proteomes" id="UP001054902"/>
    </source>
</evidence>
<reference evidence="3 4" key="1">
    <citation type="journal article" date="2021" name="Sci. Rep.">
        <title>The genome of the diatom Chaetoceros tenuissimus carries an ancient integrated fragment of an extant virus.</title>
        <authorList>
            <person name="Hongo Y."/>
            <person name="Kimura K."/>
            <person name="Takaki Y."/>
            <person name="Yoshida Y."/>
            <person name="Baba S."/>
            <person name="Kobayashi G."/>
            <person name="Nagasaki K."/>
            <person name="Hano T."/>
            <person name="Tomaru Y."/>
        </authorList>
    </citation>
    <scope>NUCLEOTIDE SEQUENCE [LARGE SCALE GENOMIC DNA]</scope>
    <source>
        <strain evidence="3 4">NIES-3715</strain>
    </source>
</reference>
<comment type="caution">
    <text evidence="3">The sequence shown here is derived from an EMBL/GenBank/DDBJ whole genome shotgun (WGS) entry which is preliminary data.</text>
</comment>
<keyword evidence="2" id="KW-0732">Signal</keyword>
<feature type="signal peptide" evidence="2">
    <location>
        <begin position="1"/>
        <end position="20"/>
    </location>
</feature>
<organism evidence="3 4">
    <name type="scientific">Chaetoceros tenuissimus</name>
    <dbReference type="NCBI Taxonomy" id="426638"/>
    <lineage>
        <taxon>Eukaryota</taxon>
        <taxon>Sar</taxon>
        <taxon>Stramenopiles</taxon>
        <taxon>Ochrophyta</taxon>
        <taxon>Bacillariophyta</taxon>
        <taxon>Coscinodiscophyceae</taxon>
        <taxon>Chaetocerotophycidae</taxon>
        <taxon>Chaetocerotales</taxon>
        <taxon>Chaetocerotaceae</taxon>
        <taxon>Chaetoceros</taxon>
    </lineage>
</organism>
<evidence type="ECO:0000256" key="2">
    <source>
        <dbReference type="SAM" id="SignalP"/>
    </source>
</evidence>
<name>A0AAD3D2Y5_9STRA</name>
<dbReference type="Proteomes" id="UP001054902">
    <property type="component" value="Unassembled WGS sequence"/>
</dbReference>